<dbReference type="AlphaFoldDB" id="A0A250WT56"/>
<gene>
    <name evidence="3" type="ORF">CEUSTIGMA_g1464.t1</name>
</gene>
<dbReference type="SUPFAM" id="SSF52540">
    <property type="entry name" value="P-loop containing nucleoside triphosphate hydrolases"/>
    <property type="match status" value="1"/>
</dbReference>
<feature type="domain" description="Dynamin-type G" evidence="2">
    <location>
        <begin position="50"/>
        <end position="338"/>
    </location>
</feature>
<dbReference type="FunFam" id="3.40.50.300:FF:001030">
    <property type="entry name" value="Dynamin-related protein 5A"/>
    <property type="match status" value="1"/>
</dbReference>
<comment type="caution">
    <text evidence="3">The sequence shown here is derived from an EMBL/GenBank/DDBJ whole genome shotgun (WGS) entry which is preliminary data.</text>
</comment>
<accession>A0A250WT56</accession>
<sequence>MTTEYARQSRGNPVDAMRGSRHDLFENPEAKLRYQVYSRLQSTSVAIGESFPIPEIVAIGGQSDGKSSLLEAFLGFRFNVREVEMGTRRPLIVQMYHDPTAQEPRCRLQDEDGEDYGLPIQPETAVADAITRRTEEHLRKLGGATVSSKPIVMKVEYAYCPNLTIIDTPGFILKAKSGEADRTPEDILAMVKAQAQPAHRLILFLQQSSVEWASSLWLNVVQEVDPHFQRTVFVASKFDNRMKEFAERWEVDKYLAATGYLPQTVKPFFVALPKDRAAQSSSEWRRQMQEVDTAVIKQLRDGIKGGFDEERFGTRIGFSNLKKFLEEELARRYREAAPHVLSVLQDRVDAASRELLKSDSDLKAAEDVSAVRATAMRFTSNVAGGVQRMLGGCTDVDPQQHGLTTEEERTMSRLIQWPGLLAKVVPPNAGLKLFGGAAFERCLNEFQEAAHALKFPATLATDRVANLLLAYKGRSSAFAPGRAAEDIARQMARDSLGPLLDTACARLAYVLKRVLEASADRALASGSTKDTLRPYVSFHAALRTAHLSFLSRLDDQTRQQLRQHLEASTSEFAMNLMASLPDMVYEEEECSEDVEDRGAGVGDRIASDGTLLVQDIHRTIPETPSASPLPAPQPLIGGGGDFGVTGRRGGVGPGRMIDNSPSKRAPKSLRITSDGVRAGNRIVSHTNSIHHQCDSYEDVIRRAESLFNKIRYSVAQQTAPTTLKSAFLDPIKERMSMEVLVEMFARSDADFMAMFTAPGALAQLASRRDSIQKRVDSLLKLKNEFQELSRVL</sequence>
<dbReference type="PRINTS" id="PR00195">
    <property type="entry name" value="DYNAMIN"/>
</dbReference>
<proteinExistence type="predicted"/>
<dbReference type="InterPro" id="IPR022812">
    <property type="entry name" value="Dynamin"/>
</dbReference>
<dbReference type="InterPro" id="IPR027417">
    <property type="entry name" value="P-loop_NTPase"/>
</dbReference>
<dbReference type="PANTHER" id="PTHR11566:SF169">
    <property type="entry name" value="DYNAMIN-LIKE PROTEIN C"/>
    <property type="match status" value="1"/>
</dbReference>
<dbReference type="Gene3D" id="3.40.50.300">
    <property type="entry name" value="P-loop containing nucleotide triphosphate hydrolases"/>
    <property type="match status" value="1"/>
</dbReference>
<dbReference type="GO" id="GO:0003924">
    <property type="term" value="F:GTPase activity"/>
    <property type="evidence" value="ECO:0007669"/>
    <property type="project" value="InterPro"/>
</dbReference>
<dbReference type="GO" id="GO:0008017">
    <property type="term" value="F:microtubule binding"/>
    <property type="evidence" value="ECO:0007669"/>
    <property type="project" value="TreeGrafter"/>
</dbReference>
<evidence type="ECO:0000256" key="1">
    <source>
        <dbReference type="SAM" id="MobiDB-lite"/>
    </source>
</evidence>
<dbReference type="Pfam" id="PF00350">
    <property type="entry name" value="Dynamin_N"/>
    <property type="match status" value="1"/>
</dbReference>
<evidence type="ECO:0000259" key="2">
    <source>
        <dbReference type="PROSITE" id="PS51718"/>
    </source>
</evidence>
<dbReference type="GO" id="GO:0016020">
    <property type="term" value="C:membrane"/>
    <property type="evidence" value="ECO:0007669"/>
    <property type="project" value="TreeGrafter"/>
</dbReference>
<dbReference type="GO" id="GO:0005737">
    <property type="term" value="C:cytoplasm"/>
    <property type="evidence" value="ECO:0007669"/>
    <property type="project" value="TreeGrafter"/>
</dbReference>
<dbReference type="InterPro" id="IPR001401">
    <property type="entry name" value="Dynamin_GTPase"/>
</dbReference>
<dbReference type="CDD" id="cd08771">
    <property type="entry name" value="DLP_1"/>
    <property type="match status" value="1"/>
</dbReference>
<organism evidence="3 4">
    <name type="scientific">Chlamydomonas eustigma</name>
    <dbReference type="NCBI Taxonomy" id="1157962"/>
    <lineage>
        <taxon>Eukaryota</taxon>
        <taxon>Viridiplantae</taxon>
        <taxon>Chlorophyta</taxon>
        <taxon>core chlorophytes</taxon>
        <taxon>Chlorophyceae</taxon>
        <taxon>CS clade</taxon>
        <taxon>Chlamydomonadales</taxon>
        <taxon>Chlamydomonadaceae</taxon>
        <taxon>Chlamydomonas</taxon>
    </lineage>
</organism>
<dbReference type="GO" id="GO:0005874">
    <property type="term" value="C:microtubule"/>
    <property type="evidence" value="ECO:0007669"/>
    <property type="project" value="TreeGrafter"/>
</dbReference>
<dbReference type="InterPro" id="IPR030381">
    <property type="entry name" value="G_DYNAMIN_dom"/>
</dbReference>
<evidence type="ECO:0000313" key="4">
    <source>
        <dbReference type="Proteomes" id="UP000232323"/>
    </source>
</evidence>
<dbReference type="PROSITE" id="PS51718">
    <property type="entry name" value="G_DYNAMIN_2"/>
    <property type="match status" value="1"/>
</dbReference>
<dbReference type="Proteomes" id="UP000232323">
    <property type="component" value="Unassembled WGS sequence"/>
</dbReference>
<dbReference type="SMART" id="SM00053">
    <property type="entry name" value="DYNc"/>
    <property type="match status" value="1"/>
</dbReference>
<feature type="compositionally biased region" description="Polar residues" evidence="1">
    <location>
        <begin position="1"/>
        <end position="11"/>
    </location>
</feature>
<dbReference type="InterPro" id="IPR045063">
    <property type="entry name" value="Dynamin_N"/>
</dbReference>
<keyword evidence="4" id="KW-1185">Reference proteome</keyword>
<name>A0A250WT56_9CHLO</name>
<dbReference type="EMBL" id="BEGY01000005">
    <property type="protein sequence ID" value="GAX74014.1"/>
    <property type="molecule type" value="Genomic_DNA"/>
</dbReference>
<feature type="region of interest" description="Disordered" evidence="1">
    <location>
        <begin position="1"/>
        <end position="21"/>
    </location>
</feature>
<dbReference type="GO" id="GO:0005525">
    <property type="term" value="F:GTP binding"/>
    <property type="evidence" value="ECO:0007669"/>
    <property type="project" value="InterPro"/>
</dbReference>
<evidence type="ECO:0000313" key="3">
    <source>
        <dbReference type="EMBL" id="GAX74014.1"/>
    </source>
</evidence>
<dbReference type="OrthoDB" id="5061070at2759"/>
<dbReference type="PANTHER" id="PTHR11566">
    <property type="entry name" value="DYNAMIN"/>
    <property type="match status" value="1"/>
</dbReference>
<dbReference type="STRING" id="1157962.A0A250WT56"/>
<protein>
    <recommendedName>
        <fullName evidence="2">Dynamin-type G domain-containing protein</fullName>
    </recommendedName>
</protein>
<reference evidence="3 4" key="1">
    <citation type="submission" date="2017-08" db="EMBL/GenBank/DDBJ databases">
        <title>Acidophilic green algal genome provides insights into adaptation to an acidic environment.</title>
        <authorList>
            <person name="Hirooka S."/>
            <person name="Hirose Y."/>
            <person name="Kanesaki Y."/>
            <person name="Higuchi S."/>
            <person name="Fujiwara T."/>
            <person name="Onuma R."/>
            <person name="Era A."/>
            <person name="Ohbayashi R."/>
            <person name="Uzuka A."/>
            <person name="Nozaki H."/>
            <person name="Yoshikawa H."/>
            <person name="Miyagishima S.Y."/>
        </authorList>
    </citation>
    <scope>NUCLEOTIDE SEQUENCE [LARGE SCALE GENOMIC DNA]</scope>
    <source>
        <strain evidence="3 4">NIES-2499</strain>
    </source>
</reference>